<protein>
    <submittedName>
        <fullName evidence="1">Uncharacterized protein</fullName>
    </submittedName>
</protein>
<sequence>MKEKRLYDILDAQVKQDGKKDEIMVFANLAKRCLNQTGKERPTMKEIVIELEGIPLSKKKKVSFREVIKRFRKGD</sequence>
<keyword evidence="2" id="KW-1185">Reference proteome</keyword>
<gene>
    <name evidence="1" type="ORF">Patl1_28675</name>
</gene>
<accession>A0ACC1BG86</accession>
<proteinExistence type="predicted"/>
<evidence type="ECO:0000313" key="2">
    <source>
        <dbReference type="Proteomes" id="UP001164250"/>
    </source>
</evidence>
<name>A0ACC1BG86_9ROSI</name>
<dbReference type="EMBL" id="CM047901">
    <property type="protein sequence ID" value="KAJ0097861.1"/>
    <property type="molecule type" value="Genomic_DNA"/>
</dbReference>
<organism evidence="1 2">
    <name type="scientific">Pistacia atlantica</name>
    <dbReference type="NCBI Taxonomy" id="434234"/>
    <lineage>
        <taxon>Eukaryota</taxon>
        <taxon>Viridiplantae</taxon>
        <taxon>Streptophyta</taxon>
        <taxon>Embryophyta</taxon>
        <taxon>Tracheophyta</taxon>
        <taxon>Spermatophyta</taxon>
        <taxon>Magnoliopsida</taxon>
        <taxon>eudicotyledons</taxon>
        <taxon>Gunneridae</taxon>
        <taxon>Pentapetalae</taxon>
        <taxon>rosids</taxon>
        <taxon>malvids</taxon>
        <taxon>Sapindales</taxon>
        <taxon>Anacardiaceae</taxon>
        <taxon>Pistacia</taxon>
    </lineage>
</organism>
<dbReference type="Proteomes" id="UP001164250">
    <property type="component" value="Chromosome 5"/>
</dbReference>
<evidence type="ECO:0000313" key="1">
    <source>
        <dbReference type="EMBL" id="KAJ0097861.1"/>
    </source>
</evidence>
<reference evidence="2" key="1">
    <citation type="journal article" date="2023" name="G3 (Bethesda)">
        <title>Genome assembly and association tests identify interacting loci associated with vigor, precocity, and sex in interspecific pistachio rootstocks.</title>
        <authorList>
            <person name="Palmer W."/>
            <person name="Jacygrad E."/>
            <person name="Sagayaradj S."/>
            <person name="Cavanaugh K."/>
            <person name="Han R."/>
            <person name="Bertier L."/>
            <person name="Beede B."/>
            <person name="Kafkas S."/>
            <person name="Golino D."/>
            <person name="Preece J."/>
            <person name="Michelmore R."/>
        </authorList>
    </citation>
    <scope>NUCLEOTIDE SEQUENCE [LARGE SCALE GENOMIC DNA]</scope>
</reference>
<comment type="caution">
    <text evidence="1">The sequence shown here is derived from an EMBL/GenBank/DDBJ whole genome shotgun (WGS) entry which is preliminary data.</text>
</comment>